<dbReference type="AlphaFoldDB" id="A0ABD5IVI7"/>
<name>A0ABD5IVI7_9BACL</name>
<dbReference type="Proteomes" id="UP001339962">
    <property type="component" value="Unassembled WGS sequence"/>
</dbReference>
<dbReference type="EMBL" id="JARTLI010000019">
    <property type="protein sequence ID" value="MED5052334.1"/>
    <property type="molecule type" value="Genomic_DNA"/>
</dbReference>
<feature type="signal peptide" evidence="1">
    <location>
        <begin position="1"/>
        <end position="18"/>
    </location>
</feature>
<sequence>MMKKVLPLLFGVLLSACALNPTDSQYHAQKEDQNGRKLMTGDRAKPNYDRIYNHFDDPENTNQNPNFISLTDGSENNRADVRKAVQVVEKYTNYEAGSVWMNGADMWITVHARNRLSNEQRQKDQARLQQLLTKAIPTYRVHVRIHD</sequence>
<evidence type="ECO:0000313" key="2">
    <source>
        <dbReference type="EMBL" id="MED5052334.1"/>
    </source>
</evidence>
<feature type="chain" id="PRO_5044852640" description="Sporulation protein" evidence="1">
    <location>
        <begin position="19"/>
        <end position="147"/>
    </location>
</feature>
<evidence type="ECO:0008006" key="4">
    <source>
        <dbReference type="Google" id="ProtNLM"/>
    </source>
</evidence>
<keyword evidence="1" id="KW-0732">Signal</keyword>
<comment type="caution">
    <text evidence="2">The sequence shown here is derived from an EMBL/GenBank/DDBJ whole genome shotgun (WGS) entry which is preliminary data.</text>
</comment>
<dbReference type="PROSITE" id="PS51257">
    <property type="entry name" value="PROKAR_LIPOPROTEIN"/>
    <property type="match status" value="1"/>
</dbReference>
<reference evidence="2 3" key="1">
    <citation type="submission" date="2023-03" db="EMBL/GenBank/DDBJ databases">
        <title>Bacillus Genome Sequencing.</title>
        <authorList>
            <person name="Dunlap C."/>
        </authorList>
    </citation>
    <scope>NUCLEOTIDE SEQUENCE [LARGE SCALE GENOMIC DNA]</scope>
    <source>
        <strain evidence="2 3">NRS-38</strain>
    </source>
</reference>
<dbReference type="RefSeq" id="WP_244963717.1">
    <property type="nucleotide sequence ID" value="NZ_JACIDF010000007.1"/>
</dbReference>
<protein>
    <recommendedName>
        <fullName evidence="4">Sporulation protein</fullName>
    </recommendedName>
</protein>
<organism evidence="2 3">
    <name type="scientific">Anoxybacteroides rupiense</name>
    <dbReference type="NCBI Taxonomy" id="311460"/>
    <lineage>
        <taxon>Bacteria</taxon>
        <taxon>Bacillati</taxon>
        <taxon>Bacillota</taxon>
        <taxon>Bacilli</taxon>
        <taxon>Bacillales</taxon>
        <taxon>Anoxybacillaceae</taxon>
        <taxon>Anoxybacteroides</taxon>
    </lineage>
</organism>
<gene>
    <name evidence="2" type="ORF">P9850_10755</name>
</gene>
<proteinExistence type="predicted"/>
<evidence type="ECO:0000256" key="1">
    <source>
        <dbReference type="SAM" id="SignalP"/>
    </source>
</evidence>
<evidence type="ECO:0000313" key="3">
    <source>
        <dbReference type="Proteomes" id="UP001339962"/>
    </source>
</evidence>
<accession>A0ABD5IVI7</accession>